<organism evidence="1">
    <name type="scientific">viral metagenome</name>
    <dbReference type="NCBI Taxonomy" id="1070528"/>
    <lineage>
        <taxon>unclassified sequences</taxon>
        <taxon>metagenomes</taxon>
        <taxon>organismal metagenomes</taxon>
    </lineage>
</organism>
<protein>
    <submittedName>
        <fullName evidence="1">Uncharacterized protein</fullName>
    </submittedName>
</protein>
<name>A0A6H1Z902_9ZZZZ</name>
<dbReference type="AlphaFoldDB" id="A0A6H1Z902"/>
<dbReference type="EMBL" id="MT143972">
    <property type="protein sequence ID" value="QJA44034.1"/>
    <property type="molecule type" value="Genomic_DNA"/>
</dbReference>
<dbReference type="EMBL" id="MT144591">
    <property type="protein sequence ID" value="QJH93733.1"/>
    <property type="molecule type" value="Genomic_DNA"/>
</dbReference>
<evidence type="ECO:0000313" key="2">
    <source>
        <dbReference type="EMBL" id="QJH93733.1"/>
    </source>
</evidence>
<accession>A0A6H1Z902</accession>
<gene>
    <name evidence="1" type="ORF">TM448A00065_0080</name>
    <name evidence="2" type="ORF">TM448B00134_0027</name>
</gene>
<proteinExistence type="predicted"/>
<sequence>MVCSGEVAMPDEKKPDKVLDKVLDKKAEHIHEFKTSTSATFMRDGVASGKIVLPCACECGATGTVTITLRT</sequence>
<reference evidence="1" key="1">
    <citation type="submission" date="2020-03" db="EMBL/GenBank/DDBJ databases">
        <title>The deep terrestrial virosphere.</title>
        <authorList>
            <person name="Holmfeldt K."/>
            <person name="Nilsson E."/>
            <person name="Simone D."/>
            <person name="Lopez-Fernandez M."/>
            <person name="Wu X."/>
            <person name="de Brujin I."/>
            <person name="Lundin D."/>
            <person name="Andersson A."/>
            <person name="Bertilsson S."/>
            <person name="Dopson M."/>
        </authorList>
    </citation>
    <scope>NUCLEOTIDE SEQUENCE</scope>
    <source>
        <strain evidence="1">TM448A00065</strain>
        <strain evidence="2">TM448B00134</strain>
    </source>
</reference>
<evidence type="ECO:0000313" key="1">
    <source>
        <dbReference type="EMBL" id="QJA44034.1"/>
    </source>
</evidence>